<dbReference type="Proteomes" id="UP000244338">
    <property type="component" value="Unassembled WGS sequence"/>
</dbReference>
<proteinExistence type="predicted"/>
<dbReference type="AlphaFoldDB" id="A0A2R6Y125"/>
<accession>A0A2R6Y125</accession>
<dbReference type="EMBL" id="PEBX01000031">
    <property type="protein sequence ID" value="PTQ56370.1"/>
    <property type="molecule type" value="Genomic_DNA"/>
</dbReference>
<name>A0A2R6Y125_9BACL</name>
<gene>
    <name evidence="1" type="ORF">BSOLF_0305</name>
</gene>
<protein>
    <submittedName>
        <fullName evidence="1">Uncharacterized protein</fullName>
    </submittedName>
</protein>
<evidence type="ECO:0000313" key="1">
    <source>
        <dbReference type="EMBL" id="PTQ56370.1"/>
    </source>
</evidence>
<reference evidence="2" key="1">
    <citation type="journal article" date="2018" name="Sci. Rep.">
        <title>Lignite coal burning seam in the remote Altai Mountains harbors a hydrogen-driven thermophilic microbial community.</title>
        <authorList>
            <person name="Kadnikov V.V."/>
            <person name="Mardanov A.V."/>
            <person name="Ivasenko D.A."/>
            <person name="Antsiferov D.V."/>
            <person name="Beletsky A.V."/>
            <person name="Karnachuk O.V."/>
            <person name="Ravin N.V."/>
        </authorList>
    </citation>
    <scope>NUCLEOTIDE SEQUENCE [LARGE SCALE GENOMIC DNA]</scope>
</reference>
<evidence type="ECO:0000313" key="2">
    <source>
        <dbReference type="Proteomes" id="UP000244338"/>
    </source>
</evidence>
<sequence>MAGYHMALDPDRLYQLCLKKTKDGGPSFLFELSKCLDLTHRIEQT</sequence>
<comment type="caution">
    <text evidence="1">The sequence shown here is derived from an EMBL/GenBank/DDBJ whole genome shotgun (WGS) entry which is preliminary data.</text>
</comment>
<organism evidence="1 2">
    <name type="scientific">Candidatus Carbonibacillus altaicus</name>
    <dbReference type="NCBI Taxonomy" id="2163959"/>
    <lineage>
        <taxon>Bacteria</taxon>
        <taxon>Bacillati</taxon>
        <taxon>Bacillota</taxon>
        <taxon>Bacilli</taxon>
        <taxon>Bacillales</taxon>
        <taxon>Candidatus Carbonibacillus</taxon>
    </lineage>
</organism>